<dbReference type="EMBL" id="VUKA01000001">
    <property type="protein sequence ID" value="KAA2214690.1"/>
    <property type="molecule type" value="Genomic_DNA"/>
</dbReference>
<proteinExistence type="inferred from homology"/>
<dbReference type="Gene3D" id="3.30.2010.10">
    <property type="entry name" value="Metalloproteases ('zincins'), catalytic domain"/>
    <property type="match status" value="1"/>
</dbReference>
<keyword evidence="4 6" id="KW-0862">Zinc</keyword>
<feature type="domain" description="Peptidase M48" evidence="8">
    <location>
        <begin position="54"/>
        <end position="241"/>
    </location>
</feature>
<dbReference type="InterPro" id="IPR001915">
    <property type="entry name" value="Peptidase_M48"/>
</dbReference>
<dbReference type="RefSeq" id="WP_149810645.1">
    <property type="nucleotide sequence ID" value="NZ_VUKA01000001.1"/>
</dbReference>
<dbReference type="GO" id="GO:0046872">
    <property type="term" value="F:metal ion binding"/>
    <property type="evidence" value="ECO:0007669"/>
    <property type="project" value="UniProtKB-KW"/>
</dbReference>
<evidence type="ECO:0000256" key="5">
    <source>
        <dbReference type="ARBA" id="ARBA00023049"/>
    </source>
</evidence>
<evidence type="ECO:0000256" key="4">
    <source>
        <dbReference type="ARBA" id="ARBA00022833"/>
    </source>
</evidence>
<dbReference type="GO" id="GO:0051603">
    <property type="term" value="P:proteolysis involved in protein catabolic process"/>
    <property type="evidence" value="ECO:0007669"/>
    <property type="project" value="TreeGrafter"/>
</dbReference>
<evidence type="ECO:0000313" key="10">
    <source>
        <dbReference type="Proteomes" id="UP000322110"/>
    </source>
</evidence>
<name>A0A5B2TLQ1_9PROT</name>
<feature type="signal peptide" evidence="7">
    <location>
        <begin position="1"/>
        <end position="17"/>
    </location>
</feature>
<evidence type="ECO:0000256" key="6">
    <source>
        <dbReference type="RuleBase" id="RU003983"/>
    </source>
</evidence>
<gene>
    <name evidence="9" type="ORF">F0Q34_03050</name>
</gene>
<dbReference type="PANTHER" id="PTHR22726">
    <property type="entry name" value="METALLOENDOPEPTIDASE OMA1"/>
    <property type="match status" value="1"/>
</dbReference>
<keyword evidence="7" id="KW-0732">Signal</keyword>
<feature type="chain" id="PRO_5023014058" evidence="7">
    <location>
        <begin position="18"/>
        <end position="260"/>
    </location>
</feature>
<dbReference type="InterPro" id="IPR051156">
    <property type="entry name" value="Mito/Outer_Membr_Metalloprot"/>
</dbReference>
<dbReference type="Proteomes" id="UP000322110">
    <property type="component" value="Unassembled WGS sequence"/>
</dbReference>
<evidence type="ECO:0000256" key="1">
    <source>
        <dbReference type="ARBA" id="ARBA00022670"/>
    </source>
</evidence>
<dbReference type="OrthoDB" id="7338723at2"/>
<dbReference type="PANTHER" id="PTHR22726:SF24">
    <property type="entry name" value="M48 FAMILY METALLOPEPTIDASE"/>
    <property type="match status" value="1"/>
</dbReference>
<sequence>MRLATSALMLLPLLACADPAYQGPAFTPAQQSAAMAEISGGQAPVRRAMTDEQAQQAIARVARRLAPAGTSACQELRRTCNWRFIYDPSQELNAAATGEGDIIIQRGVAEYARNDDEMAFVIAHEMAHHAANHVQNTTTRAQIGGVLAGVLASLAGAYAGVSPDGLVQGAAGIGSQLAVISYSKAQEREADAIGATIMHRAGYDVAQGRSMLLALARLSGRLETSLLSTHPAGPDRVASFDAAVADMKRANWRLGAAPGG</sequence>
<dbReference type="AlphaFoldDB" id="A0A5B2TLQ1"/>
<protein>
    <submittedName>
        <fullName evidence="9">M48 family metalloprotease</fullName>
    </submittedName>
</protein>
<evidence type="ECO:0000259" key="8">
    <source>
        <dbReference type="Pfam" id="PF01435"/>
    </source>
</evidence>
<dbReference type="GO" id="GO:0016020">
    <property type="term" value="C:membrane"/>
    <property type="evidence" value="ECO:0007669"/>
    <property type="project" value="TreeGrafter"/>
</dbReference>
<keyword evidence="3 6" id="KW-0378">Hydrolase</keyword>
<evidence type="ECO:0000256" key="7">
    <source>
        <dbReference type="SAM" id="SignalP"/>
    </source>
</evidence>
<evidence type="ECO:0000256" key="2">
    <source>
        <dbReference type="ARBA" id="ARBA00022723"/>
    </source>
</evidence>
<evidence type="ECO:0000256" key="3">
    <source>
        <dbReference type="ARBA" id="ARBA00022801"/>
    </source>
</evidence>
<comment type="caution">
    <text evidence="9">The sequence shown here is derived from an EMBL/GenBank/DDBJ whole genome shotgun (WGS) entry which is preliminary data.</text>
</comment>
<dbReference type="GO" id="GO:0004222">
    <property type="term" value="F:metalloendopeptidase activity"/>
    <property type="evidence" value="ECO:0007669"/>
    <property type="project" value="InterPro"/>
</dbReference>
<reference evidence="9 10" key="1">
    <citation type="journal article" date="2015" name="Int. J. Syst. Evol. Microbiol.">
        <title>Roseomonas oryzae sp. nov., isolated from paddy rhizosphere soil.</title>
        <authorList>
            <person name="Ramaprasad E.V."/>
            <person name="Sasikala Ch."/>
            <person name="Ramana Ch.V."/>
        </authorList>
    </citation>
    <scope>NUCLEOTIDE SEQUENCE [LARGE SCALE GENOMIC DNA]</scope>
    <source>
        <strain evidence="9 10">KCTC 42542</strain>
    </source>
</reference>
<comment type="similarity">
    <text evidence="6">Belongs to the peptidase M48 family.</text>
</comment>
<dbReference type="Pfam" id="PF01435">
    <property type="entry name" value="Peptidase_M48"/>
    <property type="match status" value="1"/>
</dbReference>
<keyword evidence="5 6" id="KW-0482">Metalloprotease</keyword>
<evidence type="ECO:0000313" key="9">
    <source>
        <dbReference type="EMBL" id="KAA2214690.1"/>
    </source>
</evidence>
<accession>A0A5B2TLQ1</accession>
<comment type="cofactor">
    <cofactor evidence="6">
        <name>Zn(2+)</name>
        <dbReference type="ChEBI" id="CHEBI:29105"/>
    </cofactor>
    <text evidence="6">Binds 1 zinc ion per subunit.</text>
</comment>
<keyword evidence="10" id="KW-1185">Reference proteome</keyword>
<organism evidence="9 10">
    <name type="scientific">Teichococcus oryzae</name>
    <dbReference type="NCBI Taxonomy" id="1608942"/>
    <lineage>
        <taxon>Bacteria</taxon>
        <taxon>Pseudomonadati</taxon>
        <taxon>Pseudomonadota</taxon>
        <taxon>Alphaproteobacteria</taxon>
        <taxon>Acetobacterales</taxon>
        <taxon>Roseomonadaceae</taxon>
        <taxon>Roseomonas</taxon>
    </lineage>
</organism>
<keyword evidence="2" id="KW-0479">Metal-binding</keyword>
<keyword evidence="1 6" id="KW-0645">Protease</keyword>